<organism evidence="9 10">
    <name type="scientific">Anaeroselena agilis</name>
    <dbReference type="NCBI Taxonomy" id="3063788"/>
    <lineage>
        <taxon>Bacteria</taxon>
        <taxon>Bacillati</taxon>
        <taxon>Bacillota</taxon>
        <taxon>Negativicutes</taxon>
        <taxon>Acetonemataceae</taxon>
        <taxon>Anaeroselena</taxon>
    </lineage>
</organism>
<evidence type="ECO:0000313" key="9">
    <source>
        <dbReference type="EMBL" id="MDT8900748.1"/>
    </source>
</evidence>
<sequence>MVATLWGVNVIMIKYLTKFFPPLALAPIRLTLAVLLLFPVVMYRHGYHRLSREAWLMAGGSAVFTIFLHQTTMSWGVSVTSGTHAALILGLSPLFVALLASRLLHEPFTWQKVLGIVLGFGGVVLVVGGDTRGTASLAGDMVMFGSMLAFVTGTLFIKRGTALVSPLLVTAYSMLMGSGLLIVLGLFVNDAWYYEGAFAPAPVAVLLFSSFVNTALGAVWWNMGIKQAGASTTTLFQNGIPVVGVFTAALWLGEDLQWNHLVALVLVLAGVSLGTGVVSLSRAEEKG</sequence>
<evidence type="ECO:0000256" key="4">
    <source>
        <dbReference type="ARBA" id="ARBA00022692"/>
    </source>
</evidence>
<feature type="domain" description="EamA" evidence="8">
    <location>
        <begin position="2"/>
        <end position="127"/>
    </location>
</feature>
<accession>A0ABU3NV99</accession>
<keyword evidence="3" id="KW-1003">Cell membrane</keyword>
<feature type="transmembrane region" description="Helical" evidence="7">
    <location>
        <begin position="55"/>
        <end position="77"/>
    </location>
</feature>
<dbReference type="PANTHER" id="PTHR32322">
    <property type="entry name" value="INNER MEMBRANE TRANSPORTER"/>
    <property type="match status" value="1"/>
</dbReference>
<protein>
    <submittedName>
        <fullName evidence="9">DMT family transporter</fullName>
    </submittedName>
</protein>
<evidence type="ECO:0000256" key="2">
    <source>
        <dbReference type="ARBA" id="ARBA00007362"/>
    </source>
</evidence>
<dbReference type="InterPro" id="IPR000620">
    <property type="entry name" value="EamA_dom"/>
</dbReference>
<dbReference type="InterPro" id="IPR050638">
    <property type="entry name" value="AA-Vitamin_Transporters"/>
</dbReference>
<evidence type="ECO:0000256" key="6">
    <source>
        <dbReference type="ARBA" id="ARBA00023136"/>
    </source>
</evidence>
<comment type="caution">
    <text evidence="9">The sequence shown here is derived from an EMBL/GenBank/DDBJ whole genome shotgun (WGS) entry which is preliminary data.</text>
</comment>
<dbReference type="Proteomes" id="UP001254848">
    <property type="component" value="Unassembled WGS sequence"/>
</dbReference>
<evidence type="ECO:0000256" key="7">
    <source>
        <dbReference type="SAM" id="Phobius"/>
    </source>
</evidence>
<dbReference type="PANTHER" id="PTHR32322:SF18">
    <property type="entry name" value="S-ADENOSYLMETHIONINE_S-ADENOSYLHOMOCYSTEINE TRANSPORTER"/>
    <property type="match status" value="1"/>
</dbReference>
<keyword evidence="10" id="KW-1185">Reference proteome</keyword>
<feature type="transmembrane region" description="Helical" evidence="7">
    <location>
        <begin position="201"/>
        <end position="223"/>
    </location>
</feature>
<evidence type="ECO:0000256" key="1">
    <source>
        <dbReference type="ARBA" id="ARBA00004651"/>
    </source>
</evidence>
<dbReference type="Gene3D" id="1.10.3730.20">
    <property type="match status" value="1"/>
</dbReference>
<feature type="transmembrane region" description="Helical" evidence="7">
    <location>
        <begin position="235"/>
        <end position="252"/>
    </location>
</feature>
<dbReference type="SUPFAM" id="SSF103481">
    <property type="entry name" value="Multidrug resistance efflux transporter EmrE"/>
    <property type="match status" value="2"/>
</dbReference>
<evidence type="ECO:0000259" key="8">
    <source>
        <dbReference type="Pfam" id="PF00892"/>
    </source>
</evidence>
<keyword evidence="4 7" id="KW-0812">Transmembrane</keyword>
<feature type="transmembrane region" description="Helical" evidence="7">
    <location>
        <begin position="83"/>
        <end position="101"/>
    </location>
</feature>
<feature type="transmembrane region" description="Helical" evidence="7">
    <location>
        <begin position="258"/>
        <end position="280"/>
    </location>
</feature>
<feature type="transmembrane region" description="Helical" evidence="7">
    <location>
        <begin position="169"/>
        <end position="189"/>
    </location>
</feature>
<dbReference type="EMBL" id="JAUOZS010000001">
    <property type="protein sequence ID" value="MDT8900748.1"/>
    <property type="molecule type" value="Genomic_DNA"/>
</dbReference>
<feature type="transmembrane region" description="Helical" evidence="7">
    <location>
        <begin position="113"/>
        <end position="129"/>
    </location>
</feature>
<proteinExistence type="inferred from homology"/>
<keyword evidence="6 7" id="KW-0472">Membrane</keyword>
<dbReference type="RefSeq" id="WP_413779282.1">
    <property type="nucleotide sequence ID" value="NZ_JAUOZS010000001.1"/>
</dbReference>
<gene>
    <name evidence="9" type="ORF">Q4T40_05780</name>
</gene>
<evidence type="ECO:0000256" key="3">
    <source>
        <dbReference type="ARBA" id="ARBA00022475"/>
    </source>
</evidence>
<evidence type="ECO:0000313" key="10">
    <source>
        <dbReference type="Proteomes" id="UP001254848"/>
    </source>
</evidence>
<feature type="transmembrane region" description="Helical" evidence="7">
    <location>
        <begin position="135"/>
        <end position="157"/>
    </location>
</feature>
<comment type="similarity">
    <text evidence="2">Belongs to the EamA transporter family.</text>
</comment>
<comment type="subcellular location">
    <subcellularLocation>
        <location evidence="1">Cell membrane</location>
        <topology evidence="1">Multi-pass membrane protein</topology>
    </subcellularLocation>
</comment>
<keyword evidence="5 7" id="KW-1133">Transmembrane helix</keyword>
<dbReference type="Pfam" id="PF00892">
    <property type="entry name" value="EamA"/>
    <property type="match status" value="2"/>
</dbReference>
<feature type="transmembrane region" description="Helical" evidence="7">
    <location>
        <begin position="20"/>
        <end position="43"/>
    </location>
</feature>
<dbReference type="InterPro" id="IPR037185">
    <property type="entry name" value="EmrE-like"/>
</dbReference>
<evidence type="ECO:0000256" key="5">
    <source>
        <dbReference type="ARBA" id="ARBA00022989"/>
    </source>
</evidence>
<name>A0ABU3NV99_9FIRM</name>
<reference evidence="9 10" key="1">
    <citation type="submission" date="2023-07" db="EMBL/GenBank/DDBJ databases">
        <title>The novel representative of Negativicutes class, Anaeroselena agilis gen. nov. sp. nov.</title>
        <authorList>
            <person name="Prokofeva M.I."/>
            <person name="Elcheninov A.G."/>
            <person name="Klyukina A."/>
            <person name="Kublanov I.V."/>
            <person name="Frolov E.N."/>
            <person name="Podosokorskaya O.A."/>
        </authorList>
    </citation>
    <scope>NUCLEOTIDE SEQUENCE [LARGE SCALE GENOMIC DNA]</scope>
    <source>
        <strain evidence="9 10">4137-cl</strain>
    </source>
</reference>
<feature type="domain" description="EamA" evidence="8">
    <location>
        <begin position="138"/>
        <end position="273"/>
    </location>
</feature>